<dbReference type="SUPFAM" id="SSF56784">
    <property type="entry name" value="HAD-like"/>
    <property type="match status" value="1"/>
</dbReference>
<comment type="caution">
    <text evidence="1">The sequence shown here is derived from an EMBL/GenBank/DDBJ whole genome shotgun (WGS) entry which is preliminary data.</text>
</comment>
<dbReference type="SFLD" id="SFLDS00003">
    <property type="entry name" value="Haloacid_Dehalogenase"/>
    <property type="match status" value="1"/>
</dbReference>
<dbReference type="InterPro" id="IPR011951">
    <property type="entry name" value="HAD-SF_hydro_IA_YjjG/PynA"/>
</dbReference>
<dbReference type="NCBIfam" id="NF006976">
    <property type="entry name" value="PRK09449.1"/>
    <property type="match status" value="1"/>
</dbReference>
<dbReference type="RefSeq" id="WP_207600127.1">
    <property type="nucleotide sequence ID" value="NZ_JAFNJU010000008.1"/>
</dbReference>
<dbReference type="InterPro" id="IPR052550">
    <property type="entry name" value="Pyrimidine_5'-ntase_YjjG"/>
</dbReference>
<dbReference type="AlphaFoldDB" id="A0A939KK09"/>
<reference evidence="1" key="1">
    <citation type="submission" date="2021-03" db="EMBL/GenBank/DDBJ databases">
        <title>Proteiniclasticum marinus sp. nov., isolated from tidal flat sediment.</title>
        <authorList>
            <person name="Namirimu T."/>
            <person name="Yang J.-A."/>
            <person name="Yang S.-H."/>
            <person name="Kim Y.-J."/>
            <person name="Kwon K.K."/>
        </authorList>
    </citation>
    <scope>NUCLEOTIDE SEQUENCE</scope>
    <source>
        <strain evidence="1">SCR006</strain>
    </source>
</reference>
<dbReference type="InterPro" id="IPR023198">
    <property type="entry name" value="PGP-like_dom2"/>
</dbReference>
<dbReference type="NCBIfam" id="TIGR01509">
    <property type="entry name" value="HAD-SF-IA-v3"/>
    <property type="match status" value="1"/>
</dbReference>
<accession>A0A939KK09</accession>
<dbReference type="NCBIfam" id="TIGR01549">
    <property type="entry name" value="HAD-SF-IA-v1"/>
    <property type="match status" value="1"/>
</dbReference>
<dbReference type="InterPro" id="IPR023214">
    <property type="entry name" value="HAD_sf"/>
</dbReference>
<dbReference type="Pfam" id="PF00702">
    <property type="entry name" value="Hydrolase"/>
    <property type="match status" value="1"/>
</dbReference>
<gene>
    <name evidence="1" type="ORF">J3A84_11225</name>
</gene>
<organism evidence="1 2">
    <name type="scientific">Proteiniclasticum aestuarii</name>
    <dbReference type="NCBI Taxonomy" id="2817862"/>
    <lineage>
        <taxon>Bacteria</taxon>
        <taxon>Bacillati</taxon>
        <taxon>Bacillota</taxon>
        <taxon>Clostridia</taxon>
        <taxon>Eubacteriales</taxon>
        <taxon>Clostridiaceae</taxon>
        <taxon>Proteiniclasticum</taxon>
    </lineage>
</organism>
<dbReference type="Proteomes" id="UP000664218">
    <property type="component" value="Unassembled WGS sequence"/>
</dbReference>
<proteinExistence type="predicted"/>
<name>A0A939KK09_9CLOT</name>
<dbReference type="InterPro" id="IPR006439">
    <property type="entry name" value="HAD-SF_hydro_IA"/>
</dbReference>
<dbReference type="PANTHER" id="PTHR47478">
    <property type="match status" value="1"/>
</dbReference>
<keyword evidence="2" id="KW-1185">Reference proteome</keyword>
<dbReference type="EMBL" id="JAFNJU010000008">
    <property type="protein sequence ID" value="MBO1265606.1"/>
    <property type="molecule type" value="Genomic_DNA"/>
</dbReference>
<dbReference type="PRINTS" id="PR00413">
    <property type="entry name" value="HADHALOGNASE"/>
</dbReference>
<dbReference type="GO" id="GO:0008253">
    <property type="term" value="F:5'-nucleotidase activity"/>
    <property type="evidence" value="ECO:0007669"/>
    <property type="project" value="InterPro"/>
</dbReference>
<dbReference type="InterPro" id="IPR036412">
    <property type="entry name" value="HAD-like_sf"/>
</dbReference>
<dbReference type="SFLD" id="SFLDG01129">
    <property type="entry name" value="C1.5:_HAD__Beta-PGM__Phosphata"/>
    <property type="match status" value="1"/>
</dbReference>
<evidence type="ECO:0000313" key="1">
    <source>
        <dbReference type="EMBL" id="MBO1265606.1"/>
    </source>
</evidence>
<dbReference type="PANTHER" id="PTHR47478:SF1">
    <property type="entry name" value="PYRIMIDINE 5'-NUCLEOTIDASE YJJG"/>
    <property type="match status" value="1"/>
</dbReference>
<protein>
    <submittedName>
        <fullName evidence="1">YjjG family noncanonical pyrimidine nucleotidase</fullName>
    </submittedName>
</protein>
<dbReference type="SFLD" id="SFLDG01135">
    <property type="entry name" value="C1.5.6:_HAD__Beta-PGM__Phospha"/>
    <property type="match status" value="1"/>
</dbReference>
<dbReference type="NCBIfam" id="TIGR02254">
    <property type="entry name" value="YjjG_YfnB"/>
    <property type="match status" value="1"/>
</dbReference>
<evidence type="ECO:0000313" key="2">
    <source>
        <dbReference type="Proteomes" id="UP000664218"/>
    </source>
</evidence>
<dbReference type="CDD" id="cd04305">
    <property type="entry name" value="HAD_Neu5Ac-Pase_like"/>
    <property type="match status" value="1"/>
</dbReference>
<dbReference type="Gene3D" id="1.10.150.240">
    <property type="entry name" value="Putative phosphatase, domain 2"/>
    <property type="match status" value="1"/>
</dbReference>
<dbReference type="Gene3D" id="3.40.50.1000">
    <property type="entry name" value="HAD superfamily/HAD-like"/>
    <property type="match status" value="1"/>
</dbReference>
<sequence>MKYEVLLFDADDTLFDFKKAERHAFIKTMEDYGYDYKEEVHLKSYHEINTAIWKEFERGEITQKKLKVERFRRYGDALKLDFSPEDFAAKYMGHLSHASFLYPDSEKLLKILHGKYKMAIITNGLTDVQTRRIRQSPVSHYFKEIVISEEIRVSKPDPEIFSYTLEKLGHENLERVLMIGDSLSSDIRGGRDFGVDTLWYNPWKKENTSEIIPTYEVDSLMEILDHV</sequence>